<dbReference type="GO" id="GO:0001530">
    <property type="term" value="F:lipopolysaccharide binding"/>
    <property type="evidence" value="ECO:0007669"/>
    <property type="project" value="TreeGrafter"/>
</dbReference>
<dbReference type="STRING" id="1763535.LPB072_02435"/>
<evidence type="ECO:0000313" key="9">
    <source>
        <dbReference type="Proteomes" id="UP000185657"/>
    </source>
</evidence>
<dbReference type="OrthoDB" id="5298094at2"/>
<evidence type="ECO:0000256" key="6">
    <source>
        <dbReference type="HAMAP-Rule" id="MF_01186"/>
    </source>
</evidence>
<evidence type="ECO:0000256" key="1">
    <source>
        <dbReference type="ARBA" id="ARBA00022729"/>
    </source>
</evidence>
<dbReference type="GO" id="GO:1990351">
    <property type="term" value="C:transporter complex"/>
    <property type="evidence" value="ECO:0007669"/>
    <property type="project" value="TreeGrafter"/>
</dbReference>
<dbReference type="Proteomes" id="UP000185657">
    <property type="component" value="Unassembled WGS sequence"/>
</dbReference>
<reference evidence="7 10" key="2">
    <citation type="submission" date="2016-10" db="EMBL/GenBank/DDBJ databases">
        <title>Hydorgenophaga sp. LPB0072 isolated from gastropod.</title>
        <authorList>
            <person name="Kim E."/>
            <person name="Yi H."/>
        </authorList>
    </citation>
    <scope>NUCLEOTIDE SEQUENCE [LARGE SCALE GENOMIC DNA]</scope>
    <source>
        <strain evidence="7 10">LPB0072</strain>
    </source>
</reference>
<organism evidence="7 10">
    <name type="scientific">Hydrogenophaga crassostreae</name>
    <dbReference type="NCBI Taxonomy" id="1763535"/>
    <lineage>
        <taxon>Bacteria</taxon>
        <taxon>Pseudomonadati</taxon>
        <taxon>Pseudomonadota</taxon>
        <taxon>Betaproteobacteria</taxon>
        <taxon>Burkholderiales</taxon>
        <taxon>Comamonadaceae</taxon>
        <taxon>Hydrogenophaga</taxon>
    </lineage>
</organism>
<comment type="similarity">
    <text evidence="6">Belongs to the LptE lipoprotein family.</text>
</comment>
<dbReference type="GO" id="GO:0009279">
    <property type="term" value="C:cell outer membrane"/>
    <property type="evidence" value="ECO:0007669"/>
    <property type="project" value="UniProtKB-UniRule"/>
</dbReference>
<evidence type="ECO:0000313" key="7">
    <source>
        <dbReference type="EMBL" id="AOW15306.1"/>
    </source>
</evidence>
<keyword evidence="9" id="KW-1185">Reference proteome</keyword>
<keyword evidence="3" id="KW-0564">Palmitate</keyword>
<sequence length="158" mass="17148">MVALASALAGCGFAMRQAPNFGFTTVYVTQNVTSPVSKALQRELAASGIQVASMPPVAGKAGAVVLGVITDQRERAVVGQTTSGQVRELELRYRFRFSLSTPAGKWLIEDNEMLLERDISFSETDALAKSAEEQLMFKDMESDVVQQVMRRLASVTSL</sequence>
<dbReference type="PANTHER" id="PTHR38098">
    <property type="entry name" value="LPS-ASSEMBLY LIPOPROTEIN LPTE"/>
    <property type="match status" value="1"/>
</dbReference>
<keyword evidence="5" id="KW-0449">Lipoprotein</keyword>
<evidence type="ECO:0000256" key="2">
    <source>
        <dbReference type="ARBA" id="ARBA00023136"/>
    </source>
</evidence>
<dbReference type="Pfam" id="PF04390">
    <property type="entry name" value="LptE"/>
    <property type="match status" value="1"/>
</dbReference>
<dbReference type="Gene3D" id="3.30.160.150">
    <property type="entry name" value="Lipoprotein like domain"/>
    <property type="match status" value="1"/>
</dbReference>
<proteinExistence type="inferred from homology"/>
<evidence type="ECO:0000313" key="8">
    <source>
        <dbReference type="EMBL" id="OAD43925.1"/>
    </source>
</evidence>
<dbReference type="GO" id="GO:0043165">
    <property type="term" value="P:Gram-negative-bacterium-type cell outer membrane assembly"/>
    <property type="evidence" value="ECO:0007669"/>
    <property type="project" value="UniProtKB-UniRule"/>
</dbReference>
<reference evidence="8 9" key="1">
    <citation type="submission" date="2016-02" db="EMBL/GenBank/DDBJ databases">
        <title>Draft genome sequence of Hydrogenophaga sp. LPB0072.</title>
        <authorList>
            <person name="Shin S.-K."/>
            <person name="Yi H."/>
        </authorList>
    </citation>
    <scope>NUCLEOTIDE SEQUENCE [LARGE SCALE GENOMIC DNA]</scope>
    <source>
        <strain evidence="8 9">LPB0072</strain>
    </source>
</reference>
<keyword evidence="1" id="KW-0732">Signal</keyword>
<dbReference type="EMBL" id="LVWD01000002">
    <property type="protein sequence ID" value="OAD43925.1"/>
    <property type="molecule type" value="Genomic_DNA"/>
</dbReference>
<evidence type="ECO:0000313" key="10">
    <source>
        <dbReference type="Proteomes" id="UP000185680"/>
    </source>
</evidence>
<evidence type="ECO:0000256" key="4">
    <source>
        <dbReference type="ARBA" id="ARBA00023237"/>
    </source>
</evidence>
<keyword evidence="2 6" id="KW-0472">Membrane</keyword>
<gene>
    <name evidence="6" type="primary">lptE</name>
    <name evidence="7" type="ORF">LPB072_02435</name>
    <name evidence="8" type="ORF">LPB72_02160</name>
</gene>
<evidence type="ECO:0000256" key="5">
    <source>
        <dbReference type="ARBA" id="ARBA00023288"/>
    </source>
</evidence>
<dbReference type="GO" id="GO:0015920">
    <property type="term" value="P:lipopolysaccharide transport"/>
    <property type="evidence" value="ECO:0007669"/>
    <property type="project" value="TreeGrafter"/>
</dbReference>
<accession>A0A162W539</accession>
<comment type="subunit">
    <text evidence="6">Component of the lipopolysaccharide transport and assembly complex. Interacts with LptD.</text>
</comment>
<dbReference type="AlphaFoldDB" id="A0A162W539"/>
<dbReference type="HAMAP" id="MF_01186">
    <property type="entry name" value="LPS_assembly_LptE"/>
    <property type="match status" value="1"/>
</dbReference>
<evidence type="ECO:0000256" key="3">
    <source>
        <dbReference type="ARBA" id="ARBA00023139"/>
    </source>
</evidence>
<protein>
    <recommendedName>
        <fullName evidence="6">LPS-assembly lipoprotein LptE</fullName>
    </recommendedName>
</protein>
<name>A0A162W539_9BURK</name>
<dbReference type="PANTHER" id="PTHR38098:SF1">
    <property type="entry name" value="LPS-ASSEMBLY LIPOPROTEIN LPTE"/>
    <property type="match status" value="1"/>
</dbReference>
<keyword evidence="4 6" id="KW-0998">Cell outer membrane</keyword>
<dbReference type="InterPro" id="IPR007485">
    <property type="entry name" value="LPS_assembly_LptE"/>
</dbReference>
<comment type="function">
    <text evidence="6">Together with LptD, is involved in the assembly of lipopolysaccharide (LPS) at the surface of the outer membrane. Required for the proper assembly of LptD. Binds LPS and may serve as the LPS recognition site at the outer membrane.</text>
</comment>
<dbReference type="EMBL" id="CP017476">
    <property type="protein sequence ID" value="AOW15306.1"/>
    <property type="molecule type" value="Genomic_DNA"/>
</dbReference>
<dbReference type="Proteomes" id="UP000185680">
    <property type="component" value="Chromosome"/>
</dbReference>
<dbReference type="KEGG" id="hyl:LPB072_02435"/>